<reference evidence="8" key="1">
    <citation type="journal article" date="2019" name="Int. J. Syst. Evol. Microbiol.">
        <title>The Global Catalogue of Microorganisms (GCM) 10K type strain sequencing project: providing services to taxonomists for standard genome sequencing and annotation.</title>
        <authorList>
            <consortium name="The Broad Institute Genomics Platform"/>
            <consortium name="The Broad Institute Genome Sequencing Center for Infectious Disease"/>
            <person name="Wu L."/>
            <person name="Ma J."/>
        </authorList>
    </citation>
    <scope>NUCLEOTIDE SEQUENCE [LARGE SCALE GENOMIC DNA]</scope>
    <source>
        <strain evidence="8">NBRC 111756</strain>
    </source>
</reference>
<evidence type="ECO:0000256" key="1">
    <source>
        <dbReference type="ARBA" id="ARBA00004370"/>
    </source>
</evidence>
<dbReference type="Proteomes" id="UP001596422">
    <property type="component" value="Unassembled WGS sequence"/>
</dbReference>
<feature type="transmembrane region" description="Helical" evidence="6">
    <location>
        <begin position="12"/>
        <end position="31"/>
    </location>
</feature>
<keyword evidence="8" id="KW-1185">Reference proteome</keyword>
<comment type="caution">
    <text evidence="7">The sequence shown here is derived from an EMBL/GenBank/DDBJ whole genome shotgun (WGS) entry which is preliminary data.</text>
</comment>
<dbReference type="PROSITE" id="PS51257">
    <property type="entry name" value="PROKAR_LIPOPROTEIN"/>
    <property type="match status" value="1"/>
</dbReference>
<name>A0ABW2A0R5_9GAMM</name>
<gene>
    <name evidence="7" type="ORF">ACFQDL_13795</name>
</gene>
<sequence length="242" mass="28383">MSKKDPRAGFKWWLWICALLLLPLLISLGCWQLQRATEKQQLLQDWNDGTLVLHRLEQLQDLGTRNLVRAHLEGDLLRNRWLLLDNRMRDGRAGYEVIALLQSDSANALLPVNLGWVQASPDRSRLPHIELPARAEFSGRLRRVEPAFMLTEDQWTESWPRRVQMIDIARLEQVMGRALLPWVLEVTEPVLSQLRVDRPLAQMQPTRHLGYAFQWFAMAAVLAGLLVWHWRRLRFRGLEYEE</sequence>
<comment type="subcellular location">
    <subcellularLocation>
        <location evidence="6">Cell membrane</location>
        <topology evidence="6">Multi-pass membrane protein</topology>
    </subcellularLocation>
    <subcellularLocation>
        <location evidence="1">Membrane</location>
    </subcellularLocation>
</comment>
<dbReference type="PANTHER" id="PTHR23427">
    <property type="entry name" value="SURFEIT LOCUS PROTEIN"/>
    <property type="match status" value="1"/>
</dbReference>
<protein>
    <recommendedName>
        <fullName evidence="6">SURF1-like protein</fullName>
    </recommendedName>
</protein>
<keyword evidence="4 6" id="KW-1133">Transmembrane helix</keyword>
<keyword evidence="3 6" id="KW-0812">Transmembrane</keyword>
<evidence type="ECO:0000256" key="2">
    <source>
        <dbReference type="ARBA" id="ARBA00007165"/>
    </source>
</evidence>
<organism evidence="7 8">
    <name type="scientific">Marinobacterium aestuariivivens</name>
    <dbReference type="NCBI Taxonomy" id="1698799"/>
    <lineage>
        <taxon>Bacteria</taxon>
        <taxon>Pseudomonadati</taxon>
        <taxon>Pseudomonadota</taxon>
        <taxon>Gammaproteobacteria</taxon>
        <taxon>Oceanospirillales</taxon>
        <taxon>Oceanospirillaceae</taxon>
        <taxon>Marinobacterium</taxon>
    </lineage>
</organism>
<evidence type="ECO:0000256" key="5">
    <source>
        <dbReference type="ARBA" id="ARBA00023136"/>
    </source>
</evidence>
<dbReference type="RefSeq" id="WP_379909521.1">
    <property type="nucleotide sequence ID" value="NZ_JBHSWE010000001.1"/>
</dbReference>
<evidence type="ECO:0000256" key="4">
    <source>
        <dbReference type="ARBA" id="ARBA00022989"/>
    </source>
</evidence>
<dbReference type="InterPro" id="IPR045214">
    <property type="entry name" value="Surf1/Surf4"/>
</dbReference>
<dbReference type="EMBL" id="JBHSWE010000001">
    <property type="protein sequence ID" value="MFC6671018.1"/>
    <property type="molecule type" value="Genomic_DNA"/>
</dbReference>
<proteinExistence type="inferred from homology"/>
<evidence type="ECO:0000256" key="3">
    <source>
        <dbReference type="ARBA" id="ARBA00022692"/>
    </source>
</evidence>
<feature type="transmembrane region" description="Helical" evidence="6">
    <location>
        <begin position="209"/>
        <end position="230"/>
    </location>
</feature>
<evidence type="ECO:0000256" key="6">
    <source>
        <dbReference type="RuleBase" id="RU363076"/>
    </source>
</evidence>
<keyword evidence="5 6" id="KW-0472">Membrane</keyword>
<accession>A0ABW2A0R5</accession>
<evidence type="ECO:0000313" key="7">
    <source>
        <dbReference type="EMBL" id="MFC6671018.1"/>
    </source>
</evidence>
<keyword evidence="6" id="KW-1003">Cell membrane</keyword>
<dbReference type="InterPro" id="IPR002994">
    <property type="entry name" value="Surf1/Shy1"/>
</dbReference>
<comment type="similarity">
    <text evidence="2 6">Belongs to the SURF1 family.</text>
</comment>
<dbReference type="Pfam" id="PF02104">
    <property type="entry name" value="SURF1"/>
    <property type="match status" value="1"/>
</dbReference>
<dbReference type="CDD" id="cd06662">
    <property type="entry name" value="SURF1"/>
    <property type="match status" value="1"/>
</dbReference>
<evidence type="ECO:0000313" key="8">
    <source>
        <dbReference type="Proteomes" id="UP001596422"/>
    </source>
</evidence>
<dbReference type="PANTHER" id="PTHR23427:SF2">
    <property type="entry name" value="SURFEIT LOCUS PROTEIN 1"/>
    <property type="match status" value="1"/>
</dbReference>
<dbReference type="PROSITE" id="PS50895">
    <property type="entry name" value="SURF1"/>
    <property type="match status" value="1"/>
</dbReference>